<dbReference type="NCBIfam" id="NF005559">
    <property type="entry name" value="PRK07231.1"/>
    <property type="match status" value="1"/>
</dbReference>
<sequence length="260" mass="27223">MVARYFHAALTLHMKRAQDKVVIITGGASGIGRVSALRFAAEGATVVIWDIDAARAEATCAEIAAQGGQAVAAVVNTTQPEQVAAAAQAVHDQFGRIDVLINNAGITRDATLRKMTLAQWQQVLDVNLTGVFICTQAVAPFMEAQGSGRIINTSSVVGLYGNFGQANYAATKAGLIGLTKTLARELGKYSITVNAVAPGFIATDMIDSIPEKVIDMLKSRTPLRRLGTPEDIASAYLFLASDEAGFISGAVLSVDGAVTI</sequence>
<dbReference type="Proteomes" id="UP000637774">
    <property type="component" value="Unassembled WGS sequence"/>
</dbReference>
<dbReference type="InterPro" id="IPR036291">
    <property type="entry name" value="NAD(P)-bd_dom_sf"/>
</dbReference>
<dbReference type="Gene3D" id="3.40.50.720">
    <property type="entry name" value="NAD(P)-binding Rossmann-like Domain"/>
    <property type="match status" value="1"/>
</dbReference>
<protein>
    <submittedName>
        <fullName evidence="3">Beta-ketoacyl-ACP reductase</fullName>
    </submittedName>
</protein>
<dbReference type="PANTHER" id="PTHR42879:SF2">
    <property type="entry name" value="3-OXOACYL-[ACYL-CARRIER-PROTEIN] REDUCTASE FABG"/>
    <property type="match status" value="1"/>
</dbReference>
<dbReference type="SMART" id="SM00822">
    <property type="entry name" value="PKS_KR"/>
    <property type="match status" value="1"/>
</dbReference>
<evidence type="ECO:0000259" key="2">
    <source>
        <dbReference type="SMART" id="SM00822"/>
    </source>
</evidence>
<dbReference type="NCBIfam" id="NF004198">
    <property type="entry name" value="PRK05653.1-3"/>
    <property type="match status" value="1"/>
</dbReference>
<evidence type="ECO:0000256" key="1">
    <source>
        <dbReference type="ARBA" id="ARBA00006484"/>
    </source>
</evidence>
<evidence type="ECO:0000313" key="3">
    <source>
        <dbReference type="EMBL" id="GGH91160.1"/>
    </source>
</evidence>
<accession>A0ABQ2AGS3</accession>
<dbReference type="InterPro" id="IPR020904">
    <property type="entry name" value="Sc_DH/Rdtase_CS"/>
</dbReference>
<dbReference type="SUPFAM" id="SSF51735">
    <property type="entry name" value="NAD(P)-binding Rossmann-fold domains"/>
    <property type="match status" value="1"/>
</dbReference>
<dbReference type="EMBL" id="BMGY01000065">
    <property type="protein sequence ID" value="GGH91160.1"/>
    <property type="molecule type" value="Genomic_DNA"/>
</dbReference>
<dbReference type="InterPro" id="IPR050259">
    <property type="entry name" value="SDR"/>
</dbReference>
<organism evidence="3 4">
    <name type="scientific">Hymenobacter frigidus</name>
    <dbReference type="NCBI Taxonomy" id="1524095"/>
    <lineage>
        <taxon>Bacteria</taxon>
        <taxon>Pseudomonadati</taxon>
        <taxon>Bacteroidota</taxon>
        <taxon>Cytophagia</taxon>
        <taxon>Cytophagales</taxon>
        <taxon>Hymenobacteraceae</taxon>
        <taxon>Hymenobacter</taxon>
    </lineage>
</organism>
<dbReference type="PANTHER" id="PTHR42879">
    <property type="entry name" value="3-OXOACYL-(ACYL-CARRIER-PROTEIN) REDUCTASE"/>
    <property type="match status" value="1"/>
</dbReference>
<dbReference type="PRINTS" id="PR00081">
    <property type="entry name" value="GDHRDH"/>
</dbReference>
<comment type="similarity">
    <text evidence="1">Belongs to the short-chain dehydrogenases/reductases (SDR) family.</text>
</comment>
<dbReference type="InterPro" id="IPR057326">
    <property type="entry name" value="KR_dom"/>
</dbReference>
<evidence type="ECO:0000313" key="4">
    <source>
        <dbReference type="Proteomes" id="UP000637774"/>
    </source>
</evidence>
<comment type="caution">
    <text evidence="3">The sequence shown here is derived from an EMBL/GenBank/DDBJ whole genome shotgun (WGS) entry which is preliminary data.</text>
</comment>
<proteinExistence type="inferred from homology"/>
<dbReference type="CDD" id="cd05333">
    <property type="entry name" value="BKR_SDR_c"/>
    <property type="match status" value="1"/>
</dbReference>
<gene>
    <name evidence="3" type="ORF">GCM10011495_38650</name>
</gene>
<keyword evidence="4" id="KW-1185">Reference proteome</keyword>
<dbReference type="InterPro" id="IPR002347">
    <property type="entry name" value="SDR_fam"/>
</dbReference>
<dbReference type="PRINTS" id="PR00080">
    <property type="entry name" value="SDRFAMILY"/>
</dbReference>
<dbReference type="NCBIfam" id="NF009466">
    <property type="entry name" value="PRK12826.1-2"/>
    <property type="match status" value="1"/>
</dbReference>
<reference evidence="4" key="1">
    <citation type="journal article" date="2019" name="Int. J. Syst. Evol. Microbiol.">
        <title>The Global Catalogue of Microorganisms (GCM) 10K type strain sequencing project: providing services to taxonomists for standard genome sequencing and annotation.</title>
        <authorList>
            <consortium name="The Broad Institute Genomics Platform"/>
            <consortium name="The Broad Institute Genome Sequencing Center for Infectious Disease"/>
            <person name="Wu L."/>
            <person name="Ma J."/>
        </authorList>
    </citation>
    <scope>NUCLEOTIDE SEQUENCE [LARGE SCALE GENOMIC DNA]</scope>
    <source>
        <strain evidence="4">CGMCC 1.14966</strain>
    </source>
</reference>
<dbReference type="PROSITE" id="PS00061">
    <property type="entry name" value="ADH_SHORT"/>
    <property type="match status" value="1"/>
</dbReference>
<dbReference type="Pfam" id="PF13561">
    <property type="entry name" value="adh_short_C2"/>
    <property type="match status" value="1"/>
</dbReference>
<feature type="domain" description="Ketoreductase" evidence="2">
    <location>
        <begin position="20"/>
        <end position="199"/>
    </location>
</feature>
<name>A0ABQ2AGS3_9BACT</name>